<reference evidence="2" key="1">
    <citation type="submission" date="2020-03" db="EMBL/GenBank/DDBJ databases">
        <title>The deep terrestrial virosphere.</title>
        <authorList>
            <person name="Holmfeldt K."/>
            <person name="Nilsson E."/>
            <person name="Simone D."/>
            <person name="Lopez-Fernandez M."/>
            <person name="Wu X."/>
            <person name="de Brujin I."/>
            <person name="Lundin D."/>
            <person name="Andersson A."/>
            <person name="Bertilsson S."/>
            <person name="Dopson M."/>
        </authorList>
    </citation>
    <scope>NUCLEOTIDE SEQUENCE</scope>
    <source>
        <strain evidence="2">MM171B00768</strain>
    </source>
</reference>
<keyword evidence="1" id="KW-1133">Transmembrane helix</keyword>
<dbReference type="AlphaFoldDB" id="A0A6M3MB30"/>
<feature type="transmembrane region" description="Helical" evidence="1">
    <location>
        <begin position="61"/>
        <end position="80"/>
    </location>
</feature>
<protein>
    <submittedName>
        <fullName evidence="2">Uncharacterized protein</fullName>
    </submittedName>
</protein>
<proteinExistence type="predicted"/>
<evidence type="ECO:0000313" key="2">
    <source>
        <dbReference type="EMBL" id="QJB03380.1"/>
    </source>
</evidence>
<sequence length="311" mass="33835">MTNRDALIAGVRTTRALDEAAKCRRPERVKTELYRSVPGRAKALGETGLKQKGNIDMRSRVLIIPLLAIMLFAPIAVFAVTELDVDWDGAGGFSVDFDTGDAYMGFSTGGAYIEGHLYANDYDDNPYSYGVDTFLTNVDAYVENGYIQYGVDRLDSTGMYGPADQSTFSYIGASDWASMTFQTRTNFADLDSSNYGFQANDHFLAEGVYGAYHEVLNGANIAWFDASGIGTLDIDHMTDDTWTTAIQFGKGCGCYTNADVTQDGSGTFVLGAHYENSFTMGGMTASGPVDYHQSILFGDGFSWSDYSFSGN</sequence>
<keyword evidence="1" id="KW-0812">Transmembrane</keyword>
<gene>
    <name evidence="2" type="ORF">MM171B00768_0013</name>
</gene>
<keyword evidence="1" id="KW-0472">Membrane</keyword>
<accession>A0A6M3MB30</accession>
<dbReference type="EMBL" id="MT143842">
    <property type="protein sequence ID" value="QJB03380.1"/>
    <property type="molecule type" value="Genomic_DNA"/>
</dbReference>
<organism evidence="2">
    <name type="scientific">viral metagenome</name>
    <dbReference type="NCBI Taxonomy" id="1070528"/>
    <lineage>
        <taxon>unclassified sequences</taxon>
        <taxon>metagenomes</taxon>
        <taxon>organismal metagenomes</taxon>
    </lineage>
</organism>
<evidence type="ECO:0000256" key="1">
    <source>
        <dbReference type="SAM" id="Phobius"/>
    </source>
</evidence>
<name>A0A6M3MB30_9ZZZZ</name>